<sequence length="366" mass="40719">MNFERTGQKMTKNLDQLRNRVDELNLQLLSLINERALLVQEIGRAKETQGVYRYDPVREREMLDLMKESNNGPFENSTIEHIFKEIFKAGLELQADDHRKALLVSRKKKPEDTIIDVKGLKIGDGIPDFVFGPCSVESYEQVAIVAEAVKAKGFKLLRGGAFKPRTSPYDFQGLGVEGLKILKRVADEYDLAVISEIVSPADIEMAVDYLDVIQIGARNMQNFELLKAAGAVNKPILLKRGLSATIEEFINAAEYIMAQGNGQIILCERGIRTYEKATRNTLDISAVPILKKETHLPVMVDVTHSTGRRDLLLPAARAALAIGADGVMAEVHPDPAVALSDNAQQMDLKQFDEFLEGLKSTPFVRI</sequence>
<dbReference type="NCBIfam" id="TIGR01361">
    <property type="entry name" value="DAHP_synth_Bsub"/>
    <property type="match status" value="1"/>
</dbReference>
<dbReference type="InterPro" id="IPR006218">
    <property type="entry name" value="DAHP1/KDSA"/>
</dbReference>
<dbReference type="Pfam" id="PF00793">
    <property type="entry name" value="DAHP_synth_1"/>
    <property type="match status" value="1"/>
</dbReference>
<dbReference type="InterPro" id="IPR006268">
    <property type="entry name" value="DAHP_syn_2"/>
</dbReference>
<evidence type="ECO:0000256" key="1">
    <source>
        <dbReference type="ARBA" id="ARBA00022679"/>
    </source>
</evidence>
<gene>
    <name evidence="4" type="ORF">UB32_01760</name>
</gene>
<dbReference type="InterPro" id="IPR052899">
    <property type="entry name" value="Class-I_DAHP_synthase"/>
</dbReference>
<feature type="domain" description="Chorismate mutase" evidence="3">
    <location>
        <begin position="8"/>
        <end position="98"/>
    </location>
</feature>
<dbReference type="AlphaFoldDB" id="A0A0D6ZDK0"/>
<reference evidence="4 5" key="1">
    <citation type="submission" date="2015-01" db="EMBL/GenBank/DDBJ databases">
        <title>Draft genome sequences of the supercritical CO2 tolerant bacteria Bacillus subterraneus MITOT1 and Bacillus cereus MIT0214.</title>
        <authorList>
            <person name="Peet K.C."/>
            <person name="Thompson J.R."/>
        </authorList>
    </citation>
    <scope>NUCLEOTIDE SEQUENCE [LARGE SCALE GENOMIC DNA]</scope>
    <source>
        <strain evidence="4 5">MITOT1</strain>
    </source>
</reference>
<dbReference type="InterPro" id="IPR010954">
    <property type="entry name" value="Chorismate_mutase_GmP-bac"/>
</dbReference>
<evidence type="ECO:0000259" key="3">
    <source>
        <dbReference type="PROSITE" id="PS51168"/>
    </source>
</evidence>
<name>A0A0D6ZDK0_9BACI</name>
<proteinExistence type="predicted"/>
<dbReference type="GO" id="GO:0016832">
    <property type="term" value="F:aldehyde-lyase activity"/>
    <property type="evidence" value="ECO:0007669"/>
    <property type="project" value="InterPro"/>
</dbReference>
<comment type="caution">
    <text evidence="4">The sequence shown here is derived from an EMBL/GenBank/DDBJ whole genome shotgun (WGS) entry which is preliminary data.</text>
</comment>
<dbReference type="NCBIfam" id="NF009239">
    <property type="entry name" value="PRK12595.1"/>
    <property type="match status" value="1"/>
</dbReference>
<dbReference type="PROSITE" id="PS51168">
    <property type="entry name" value="CHORISMATE_MUT_2"/>
    <property type="match status" value="1"/>
</dbReference>
<organism evidence="4 5">
    <name type="scientific">Mesobacillus subterraneus</name>
    <dbReference type="NCBI Taxonomy" id="285983"/>
    <lineage>
        <taxon>Bacteria</taxon>
        <taxon>Bacillati</taxon>
        <taxon>Bacillota</taxon>
        <taxon>Bacilli</taxon>
        <taxon>Bacillales</taxon>
        <taxon>Bacillaceae</taxon>
        <taxon>Mesobacillus</taxon>
    </lineage>
</organism>
<keyword evidence="5" id="KW-1185">Reference proteome</keyword>
<dbReference type="Pfam" id="PF01817">
    <property type="entry name" value="CM_2"/>
    <property type="match status" value="1"/>
</dbReference>
<feature type="coiled-coil region" evidence="2">
    <location>
        <begin position="7"/>
        <end position="41"/>
    </location>
</feature>
<dbReference type="Proteomes" id="UP000032512">
    <property type="component" value="Unassembled WGS sequence"/>
</dbReference>
<dbReference type="InterPro" id="IPR036979">
    <property type="entry name" value="CM_dom_sf"/>
</dbReference>
<dbReference type="Gene3D" id="1.20.59.10">
    <property type="entry name" value="Chorismate mutase"/>
    <property type="match status" value="1"/>
</dbReference>
<dbReference type="InterPro" id="IPR002701">
    <property type="entry name" value="CM_II_prokaryot"/>
</dbReference>
<dbReference type="GO" id="GO:0009073">
    <property type="term" value="P:aromatic amino acid family biosynthetic process"/>
    <property type="evidence" value="ECO:0007669"/>
    <property type="project" value="InterPro"/>
</dbReference>
<accession>A0A0D6ZDK0</accession>
<dbReference type="PANTHER" id="PTHR43018:SF1">
    <property type="entry name" value="PROTEIN AROA(G)"/>
    <property type="match status" value="1"/>
</dbReference>
<evidence type="ECO:0000313" key="4">
    <source>
        <dbReference type="EMBL" id="KIY23622.1"/>
    </source>
</evidence>
<keyword evidence="1" id="KW-0808">Transferase</keyword>
<dbReference type="SMART" id="SM00830">
    <property type="entry name" value="CM_2"/>
    <property type="match status" value="1"/>
</dbReference>
<dbReference type="EMBL" id="JXIQ01000014">
    <property type="protein sequence ID" value="KIY23622.1"/>
    <property type="molecule type" value="Genomic_DNA"/>
</dbReference>
<dbReference type="SUPFAM" id="SSF51569">
    <property type="entry name" value="Aldolase"/>
    <property type="match status" value="1"/>
</dbReference>
<keyword evidence="2" id="KW-0175">Coiled coil</keyword>
<dbReference type="PANTHER" id="PTHR43018">
    <property type="entry name" value="PHOSPHO-2-DEHYDRO-3-DEOXYHEPTONATE ALDOLASE"/>
    <property type="match status" value="1"/>
</dbReference>
<evidence type="ECO:0000256" key="2">
    <source>
        <dbReference type="SAM" id="Coils"/>
    </source>
</evidence>
<dbReference type="InterPro" id="IPR013785">
    <property type="entry name" value="Aldolase_TIM"/>
</dbReference>
<dbReference type="Gene3D" id="3.20.20.70">
    <property type="entry name" value="Aldolase class I"/>
    <property type="match status" value="1"/>
</dbReference>
<dbReference type="NCBIfam" id="TIGR01801">
    <property type="entry name" value="CM_A"/>
    <property type="match status" value="1"/>
</dbReference>
<dbReference type="NCBIfam" id="NF006421">
    <property type="entry name" value="PRK08673.1"/>
    <property type="match status" value="1"/>
</dbReference>
<dbReference type="GO" id="GO:0046417">
    <property type="term" value="P:chorismate metabolic process"/>
    <property type="evidence" value="ECO:0007669"/>
    <property type="project" value="InterPro"/>
</dbReference>
<dbReference type="OrthoDB" id="9780456at2"/>
<dbReference type="GO" id="GO:0016740">
    <property type="term" value="F:transferase activity"/>
    <property type="evidence" value="ECO:0007669"/>
    <property type="project" value="UniProtKB-KW"/>
</dbReference>
<dbReference type="PATRIC" id="fig|285983.3.peg.1542"/>
<protein>
    <submittedName>
        <fullName evidence="4">Chorismate mutase</fullName>
    </submittedName>
</protein>
<evidence type="ECO:0000313" key="5">
    <source>
        <dbReference type="Proteomes" id="UP000032512"/>
    </source>
</evidence>
<dbReference type="GO" id="GO:0004106">
    <property type="term" value="F:chorismate mutase activity"/>
    <property type="evidence" value="ECO:0007669"/>
    <property type="project" value="InterPro"/>
</dbReference>